<dbReference type="InterPro" id="IPR029032">
    <property type="entry name" value="AhpD-like"/>
</dbReference>
<reference evidence="1 3" key="1">
    <citation type="journal article" date="2020" name="bioRxiv">
        <title>Whole genome comparisons of ergot fungi reveals the divergence and evolution of species within the genus Claviceps are the result of varying mechanisms driving genome evolution and host range expansion.</title>
        <authorList>
            <person name="Wyka S.A."/>
            <person name="Mondo S.J."/>
            <person name="Liu M."/>
            <person name="Dettman J."/>
            <person name="Nalam V."/>
            <person name="Broders K.D."/>
        </authorList>
    </citation>
    <scope>NUCLEOTIDE SEQUENCE</scope>
    <source>
        <strain evidence="1">CCC 1102</strain>
        <strain evidence="2 3">LM583</strain>
    </source>
</reference>
<evidence type="ECO:0000313" key="3">
    <source>
        <dbReference type="Proteomes" id="UP000742024"/>
    </source>
</evidence>
<accession>A0A9P7MMH5</accession>
<dbReference type="EMBL" id="SRPR01000021">
    <property type="protein sequence ID" value="KAG5966385.1"/>
    <property type="molecule type" value="Genomic_DNA"/>
</dbReference>
<dbReference type="Proteomes" id="UP000742024">
    <property type="component" value="Unassembled WGS sequence"/>
</dbReference>
<name>A0A9P7MMH5_9HYPO</name>
<gene>
    <name evidence="1" type="ORF">E4U56_005335</name>
    <name evidence="2" type="ORF">E4U57_002698</name>
</gene>
<dbReference type="EMBL" id="SRPS01000375">
    <property type="protein sequence ID" value="KAG5958755.1"/>
    <property type="molecule type" value="Genomic_DNA"/>
</dbReference>
<comment type="caution">
    <text evidence="1">The sequence shown here is derived from an EMBL/GenBank/DDBJ whole genome shotgun (WGS) entry which is preliminary data.</text>
</comment>
<dbReference type="OrthoDB" id="5392202at2759"/>
<dbReference type="AlphaFoldDB" id="A0A9P7MMH5"/>
<proteinExistence type="predicted"/>
<keyword evidence="3" id="KW-1185">Reference proteome</keyword>
<organism evidence="1 4">
    <name type="scientific">Claviceps arundinis</name>
    <dbReference type="NCBI Taxonomy" id="1623583"/>
    <lineage>
        <taxon>Eukaryota</taxon>
        <taxon>Fungi</taxon>
        <taxon>Dikarya</taxon>
        <taxon>Ascomycota</taxon>
        <taxon>Pezizomycotina</taxon>
        <taxon>Sordariomycetes</taxon>
        <taxon>Hypocreomycetidae</taxon>
        <taxon>Hypocreales</taxon>
        <taxon>Clavicipitaceae</taxon>
        <taxon>Claviceps</taxon>
    </lineage>
</organism>
<dbReference type="SUPFAM" id="SSF69118">
    <property type="entry name" value="AhpD-like"/>
    <property type="match status" value="1"/>
</dbReference>
<sequence>MAKLSPSLKALIHASFARPGPAPASAAIREVYQSIARDATARKLGVRPWLVMSTAATITLNSPDSLPILHDVASMGQTQSYQTQTAELMREVGLKCISFNGIPRTINCLNAFHDALPKPVQSSLETQSSRMLTRENVDDVSARGRRLWDSVYAPLEKKLLEKLARAHPDLPVHILSCHYGPLLSDPVSASEAGEEEECGSLGRTGRVLTSLLAIACLRAQTGVGPQVFSHVLGLRKAFEDSKWTAEGHRNDADGSASAGKEDAEAWLAGDQGLEWILRSVDAIAEALGEGRSNHWSRNSKL</sequence>
<dbReference type="Proteomes" id="UP000784919">
    <property type="component" value="Unassembled WGS sequence"/>
</dbReference>
<dbReference type="PANTHER" id="PTHR28180:SF2">
    <property type="entry name" value="PEROXISOMAL PROTEIN 2"/>
    <property type="match status" value="1"/>
</dbReference>
<protein>
    <submittedName>
        <fullName evidence="1">Uncharacterized protein</fullName>
    </submittedName>
</protein>
<evidence type="ECO:0000313" key="4">
    <source>
        <dbReference type="Proteomes" id="UP000784919"/>
    </source>
</evidence>
<evidence type="ECO:0000313" key="2">
    <source>
        <dbReference type="EMBL" id="KAG5966385.1"/>
    </source>
</evidence>
<dbReference type="InterPro" id="IPR052999">
    <property type="entry name" value="PTS1_Protein"/>
</dbReference>
<dbReference type="PANTHER" id="PTHR28180">
    <property type="entry name" value="CONSERVED MITOCHONDRIAL PROTEIN-RELATED"/>
    <property type="match status" value="1"/>
</dbReference>
<dbReference type="Gene3D" id="1.20.1290.10">
    <property type="entry name" value="AhpD-like"/>
    <property type="match status" value="1"/>
</dbReference>
<evidence type="ECO:0000313" key="1">
    <source>
        <dbReference type="EMBL" id="KAG5958755.1"/>
    </source>
</evidence>